<comment type="caution">
    <text evidence="1">The sequence shown here is derived from an EMBL/GenBank/DDBJ whole genome shotgun (WGS) entry which is preliminary data.</text>
</comment>
<evidence type="ECO:0000313" key="1">
    <source>
        <dbReference type="EMBL" id="PAV69062.1"/>
    </source>
</evidence>
<dbReference type="AlphaFoldDB" id="A0A2A2K5A2"/>
<reference evidence="1 2" key="1">
    <citation type="journal article" date="2017" name="Curr. Biol.">
        <title>Genome architecture and evolution of a unichromosomal asexual nematode.</title>
        <authorList>
            <person name="Fradin H."/>
            <person name="Zegar C."/>
            <person name="Gutwein M."/>
            <person name="Lucas J."/>
            <person name="Kovtun M."/>
            <person name="Corcoran D."/>
            <person name="Baugh L.R."/>
            <person name="Kiontke K."/>
            <person name="Gunsalus K."/>
            <person name="Fitch D.H."/>
            <person name="Piano F."/>
        </authorList>
    </citation>
    <scope>NUCLEOTIDE SEQUENCE [LARGE SCALE GENOMIC DNA]</scope>
    <source>
        <strain evidence="1">PF1309</strain>
    </source>
</reference>
<name>A0A2A2K5A2_9BILA</name>
<protein>
    <submittedName>
        <fullName evidence="1">Uncharacterized protein</fullName>
    </submittedName>
</protein>
<organism evidence="1 2">
    <name type="scientific">Diploscapter pachys</name>
    <dbReference type="NCBI Taxonomy" id="2018661"/>
    <lineage>
        <taxon>Eukaryota</taxon>
        <taxon>Metazoa</taxon>
        <taxon>Ecdysozoa</taxon>
        <taxon>Nematoda</taxon>
        <taxon>Chromadorea</taxon>
        <taxon>Rhabditida</taxon>
        <taxon>Rhabditina</taxon>
        <taxon>Rhabditomorpha</taxon>
        <taxon>Rhabditoidea</taxon>
        <taxon>Rhabditidae</taxon>
        <taxon>Diploscapter</taxon>
    </lineage>
</organism>
<proteinExistence type="predicted"/>
<dbReference type="EMBL" id="LIAE01009609">
    <property type="protein sequence ID" value="PAV69062.1"/>
    <property type="molecule type" value="Genomic_DNA"/>
</dbReference>
<accession>A0A2A2K5A2</accession>
<keyword evidence="2" id="KW-1185">Reference proteome</keyword>
<evidence type="ECO:0000313" key="2">
    <source>
        <dbReference type="Proteomes" id="UP000218231"/>
    </source>
</evidence>
<gene>
    <name evidence="1" type="ORF">WR25_01630</name>
</gene>
<dbReference type="Proteomes" id="UP000218231">
    <property type="component" value="Unassembled WGS sequence"/>
</dbReference>
<sequence>MSPSHSGGQGIDPIAQAMISTSCSSNSASNQSSCSGVHPAPCASKKPPIIRSASFVPRCQARNFRRFKRVA</sequence>